<dbReference type="Proteomes" id="UP001235939">
    <property type="component" value="Chromosome 10"/>
</dbReference>
<keyword evidence="2" id="KW-1185">Reference proteome</keyword>
<accession>A0ABY6KWN2</accession>
<gene>
    <name evidence="1" type="ORF">LAZ67_10002381</name>
</gene>
<reference evidence="1 2" key="1">
    <citation type="submission" date="2022-01" db="EMBL/GenBank/DDBJ databases">
        <title>A chromosomal length assembly of Cordylochernes scorpioides.</title>
        <authorList>
            <person name="Zeh D."/>
            <person name="Zeh J."/>
        </authorList>
    </citation>
    <scope>NUCLEOTIDE SEQUENCE [LARGE SCALE GENOMIC DNA]</scope>
    <source>
        <strain evidence="1">IN4F17</strain>
        <tissue evidence="1">Whole Body</tissue>
    </source>
</reference>
<protein>
    <submittedName>
        <fullName evidence="1">Uncharacterized protein</fullName>
    </submittedName>
</protein>
<evidence type="ECO:0000313" key="2">
    <source>
        <dbReference type="Proteomes" id="UP001235939"/>
    </source>
</evidence>
<evidence type="ECO:0000313" key="1">
    <source>
        <dbReference type="EMBL" id="UYV73263.1"/>
    </source>
</evidence>
<dbReference type="EMBL" id="CP092872">
    <property type="protein sequence ID" value="UYV73263.1"/>
    <property type="molecule type" value="Genomic_DNA"/>
</dbReference>
<name>A0ABY6KWN2_9ARAC</name>
<proteinExistence type="predicted"/>
<sequence length="181" mass="20550">MKKGLKGQIFEDLQEVKRAIKTWLRKQPPAYFQSGFTAWAQSWRKYIDSAHVVSKLAVFRQDAGKHGRRVQKEIGNINSDLKAFTEAITAEQAKTLIDLLDKIIAYVDDKTCNLYKSSSSNSKVYGMRFRMACLNMCGIAVRAIRTQYISRSCKRRTCWPLTTSGTSSSDTMPSSSQRYGK</sequence>
<organism evidence="1 2">
    <name type="scientific">Cordylochernes scorpioides</name>
    <dbReference type="NCBI Taxonomy" id="51811"/>
    <lineage>
        <taxon>Eukaryota</taxon>
        <taxon>Metazoa</taxon>
        <taxon>Ecdysozoa</taxon>
        <taxon>Arthropoda</taxon>
        <taxon>Chelicerata</taxon>
        <taxon>Arachnida</taxon>
        <taxon>Pseudoscorpiones</taxon>
        <taxon>Cheliferoidea</taxon>
        <taxon>Chernetidae</taxon>
        <taxon>Cordylochernes</taxon>
    </lineage>
</organism>